<dbReference type="SUPFAM" id="SSF69118">
    <property type="entry name" value="AhpD-like"/>
    <property type="match status" value="1"/>
</dbReference>
<dbReference type="STRING" id="246195.DNO_0801"/>
<proteinExistence type="predicted"/>
<organism evidence="2 3">
    <name type="scientific">Dichelobacter nodosus (strain VCS1703A)</name>
    <dbReference type="NCBI Taxonomy" id="246195"/>
    <lineage>
        <taxon>Bacteria</taxon>
        <taxon>Pseudomonadati</taxon>
        <taxon>Pseudomonadota</taxon>
        <taxon>Gammaproteobacteria</taxon>
        <taxon>Cardiobacteriales</taxon>
        <taxon>Cardiobacteriaceae</taxon>
        <taxon>Dichelobacter</taxon>
    </lineage>
</organism>
<dbReference type="HOGENOM" id="CLU_082760_5_1_6"/>
<dbReference type="PANTHER" id="PTHR35446:SF3">
    <property type="entry name" value="CMD DOMAIN-CONTAINING PROTEIN"/>
    <property type="match status" value="1"/>
</dbReference>
<evidence type="ECO:0000259" key="1">
    <source>
        <dbReference type="Pfam" id="PF02627"/>
    </source>
</evidence>
<dbReference type="RefSeq" id="WP_012031125.1">
    <property type="nucleotide sequence ID" value="NC_009446.1"/>
</dbReference>
<protein>
    <recommendedName>
        <fullName evidence="1">Carboxymuconolactone decarboxylase-like domain-containing protein</fullName>
    </recommendedName>
</protein>
<dbReference type="NCBIfam" id="TIGR00778">
    <property type="entry name" value="ahpD_dom"/>
    <property type="match status" value="1"/>
</dbReference>
<feature type="domain" description="Carboxymuconolactone decarboxylase-like" evidence="1">
    <location>
        <begin position="55"/>
        <end position="96"/>
    </location>
</feature>
<dbReference type="OrthoDB" id="9808310at2"/>
<dbReference type="eggNOG" id="COG2128">
    <property type="taxonomic scope" value="Bacteria"/>
</dbReference>
<evidence type="ECO:0000313" key="2">
    <source>
        <dbReference type="EMBL" id="ABQ13431.1"/>
    </source>
</evidence>
<sequence>MARLTVHTQETAPAGAKPYLEKIHEMMGMVPNVFGVFANAPVALQCYQELNQINAKTQFSPVEIEVIQITTAAYNQCQFCLAAHSVMAKQKLAFDDDFLTALQTGNPVDHKKYAALQAFTRAILENKGNVSDQELANFFAAGYTQQHVLEVFVGVSLATLTNYVNNLAHPEINPEWTEFAANLPETDPSAPKAYYL</sequence>
<dbReference type="Pfam" id="PF02627">
    <property type="entry name" value="CMD"/>
    <property type="match status" value="1"/>
</dbReference>
<dbReference type="GO" id="GO:0051920">
    <property type="term" value="F:peroxiredoxin activity"/>
    <property type="evidence" value="ECO:0007669"/>
    <property type="project" value="InterPro"/>
</dbReference>
<dbReference type="InterPro" id="IPR004675">
    <property type="entry name" value="AhpD_core"/>
</dbReference>
<keyword evidence="3" id="KW-1185">Reference proteome</keyword>
<dbReference type="InterPro" id="IPR029032">
    <property type="entry name" value="AhpD-like"/>
</dbReference>
<dbReference type="KEGG" id="dno:DNO_0801"/>
<dbReference type="Proteomes" id="UP000000248">
    <property type="component" value="Chromosome"/>
</dbReference>
<reference evidence="2 3" key="1">
    <citation type="journal article" date="2007" name="Nat. Biotechnol.">
        <title>Genome sequence and identification of candidate vaccine antigens from the animal pathogen Dichelobacter nodosus.</title>
        <authorList>
            <person name="Myers G.S."/>
            <person name="Parker D."/>
            <person name="Al-Hasani K."/>
            <person name="Kennan R.M."/>
            <person name="Seemann T."/>
            <person name="Ren Q."/>
            <person name="Badger J.H."/>
            <person name="Selengut J.D."/>
            <person name="Deboy R.T."/>
            <person name="Tettelin H."/>
            <person name="Boyce J.D."/>
            <person name="McCarl V.P."/>
            <person name="Han X."/>
            <person name="Nelson W.C."/>
            <person name="Madupu R."/>
            <person name="Mohamoud Y."/>
            <person name="Holley T."/>
            <person name="Fedorova N."/>
            <person name="Khouri H."/>
            <person name="Bottomley S.P."/>
            <person name="Whittington R.J."/>
            <person name="Adler B."/>
            <person name="Songer J.G."/>
            <person name="Rood J.I."/>
            <person name="Paulsen I.T."/>
        </authorList>
    </citation>
    <scope>NUCLEOTIDE SEQUENCE [LARGE SCALE GENOMIC DNA]</scope>
    <source>
        <strain evidence="2 3">VCS1703A</strain>
    </source>
</reference>
<gene>
    <name evidence="2" type="ordered locus">DNO_0801</name>
</gene>
<dbReference type="AlphaFoldDB" id="A5EUV6"/>
<accession>A5EUV6</accession>
<evidence type="ECO:0000313" key="3">
    <source>
        <dbReference type="Proteomes" id="UP000000248"/>
    </source>
</evidence>
<dbReference type="Gene3D" id="1.20.1290.10">
    <property type="entry name" value="AhpD-like"/>
    <property type="match status" value="1"/>
</dbReference>
<dbReference type="PANTHER" id="PTHR35446">
    <property type="entry name" value="SI:CH211-175M2.5"/>
    <property type="match status" value="1"/>
</dbReference>
<name>A5EUV6_DICNV</name>
<dbReference type="InterPro" id="IPR003779">
    <property type="entry name" value="CMD-like"/>
</dbReference>
<dbReference type="EMBL" id="CP000513">
    <property type="protein sequence ID" value="ABQ13431.1"/>
    <property type="molecule type" value="Genomic_DNA"/>
</dbReference>